<evidence type="ECO:0000313" key="3">
    <source>
        <dbReference type="Proteomes" id="UP001611162"/>
    </source>
</evidence>
<dbReference type="EMBL" id="JBIRRB010000004">
    <property type="protein sequence ID" value="MFI0911936.1"/>
    <property type="molecule type" value="Genomic_DNA"/>
</dbReference>
<name>A0ABW7T5J1_9ACTN</name>
<keyword evidence="3" id="KW-1185">Reference proteome</keyword>
<reference evidence="2 3" key="1">
    <citation type="submission" date="2024-10" db="EMBL/GenBank/DDBJ databases">
        <title>The Natural Products Discovery Center: Release of the First 8490 Sequenced Strains for Exploring Actinobacteria Biosynthetic Diversity.</title>
        <authorList>
            <person name="Kalkreuter E."/>
            <person name="Kautsar S.A."/>
            <person name="Yang D."/>
            <person name="Bader C.D."/>
            <person name="Teijaro C.N."/>
            <person name="Fluegel L."/>
            <person name="Davis C.M."/>
            <person name="Simpson J.R."/>
            <person name="Lauterbach L."/>
            <person name="Steele A.D."/>
            <person name="Gui C."/>
            <person name="Meng S."/>
            <person name="Li G."/>
            <person name="Viehrig K."/>
            <person name="Ye F."/>
            <person name="Su P."/>
            <person name="Kiefer A.F."/>
            <person name="Nichols A."/>
            <person name="Cepeda A.J."/>
            <person name="Yan W."/>
            <person name="Fan B."/>
            <person name="Jiang Y."/>
            <person name="Adhikari A."/>
            <person name="Zheng C.-J."/>
            <person name="Schuster L."/>
            <person name="Cowan T.M."/>
            <person name="Smanski M.J."/>
            <person name="Chevrette M.G."/>
            <person name="De Carvalho L.P.S."/>
            <person name="Shen B."/>
        </authorList>
    </citation>
    <scope>NUCLEOTIDE SEQUENCE [LARGE SCALE GENOMIC DNA]</scope>
    <source>
        <strain evidence="2 3">NPDC020979</strain>
    </source>
</reference>
<feature type="domain" description="DUF1023" evidence="1">
    <location>
        <begin position="352"/>
        <end position="521"/>
    </location>
</feature>
<dbReference type="Pfam" id="PF06259">
    <property type="entry name" value="Abhydrolase_8"/>
    <property type="match status" value="1"/>
</dbReference>
<accession>A0ABW7T5J1</accession>
<protein>
    <submittedName>
        <fullName evidence="2">Alpha/beta hydrolase</fullName>
    </submittedName>
</protein>
<dbReference type="RefSeq" id="WP_397613128.1">
    <property type="nucleotide sequence ID" value="NZ_JBIRRB010000004.1"/>
</dbReference>
<dbReference type="InterPro" id="IPR010427">
    <property type="entry name" value="DUF1023"/>
</dbReference>
<sequence>MVTIDELKNLDTSKFTKAAEGWSAVSNRSSAARGRVDHDMLSRLGATQQGEAADAVKTGLGRLSKNYQYIHAECGMIRTALTGLAEELTVPQRKLKQALEDAQALKFTVKPDGSVEFPKSPSTPSPQLPAPAVPGAMLALLKPDSTPDPNQAKAQDIANRIGEALQEAAEIDGRYARALAKLDADPSLDKTDQSDIAGDIKAVRAAAGKLFSESKIPKGGSPKENAEWWKSLGQAERDEYAVMFPSSIGKMDGLPSSVRDEANRILLAETYSRDEERLESLMRREPREYTQKINPVTGLPIQGEQEKTFAWKKWDQEREVLKERISGMKQIQARFDETGSKDLPEAYLLGFDADGLGRAIVANGNPDTADHTAVYVPGTTTRLSKAEGDINRMASLWKVSSAMPGNPSVSTITWIGYDAPQSAYPTHNGDLIPEAASPSYADKAAPHLKGFLDGIQTAQGGPEASHTTVLGHSYGTYVVGDTSQKQGLGADDIISVASPGMRVSHADELDAPKGHVWSEAAALGNDPVPLGGKAAFLGGDKDTAPLRAALGAAVSEAVPVVPPALGYLVGGMLDQNVPSDRDFGANIMQTDSKDHSGYWDGGSVSLWNQAAVVTGNYDAVKRG</sequence>
<evidence type="ECO:0000259" key="1">
    <source>
        <dbReference type="Pfam" id="PF06259"/>
    </source>
</evidence>
<evidence type="ECO:0000313" key="2">
    <source>
        <dbReference type="EMBL" id="MFI0911936.1"/>
    </source>
</evidence>
<comment type="caution">
    <text evidence="2">The sequence shown here is derived from an EMBL/GenBank/DDBJ whole genome shotgun (WGS) entry which is preliminary data.</text>
</comment>
<keyword evidence="2" id="KW-0378">Hydrolase</keyword>
<organism evidence="2 3">
    <name type="scientific">Streptomyces abikoensis</name>
    <dbReference type="NCBI Taxonomy" id="97398"/>
    <lineage>
        <taxon>Bacteria</taxon>
        <taxon>Bacillati</taxon>
        <taxon>Actinomycetota</taxon>
        <taxon>Actinomycetes</taxon>
        <taxon>Kitasatosporales</taxon>
        <taxon>Streptomycetaceae</taxon>
        <taxon>Streptomyces</taxon>
    </lineage>
</organism>
<dbReference type="GO" id="GO:0016787">
    <property type="term" value="F:hydrolase activity"/>
    <property type="evidence" value="ECO:0007669"/>
    <property type="project" value="UniProtKB-KW"/>
</dbReference>
<proteinExistence type="predicted"/>
<gene>
    <name evidence="2" type="ORF">ACH4TF_15935</name>
</gene>
<dbReference type="Proteomes" id="UP001611162">
    <property type="component" value="Unassembled WGS sequence"/>
</dbReference>